<reference evidence="3" key="1">
    <citation type="submission" date="2022-03" db="EMBL/GenBank/DDBJ databases">
        <authorList>
            <person name="Sayadi A."/>
        </authorList>
    </citation>
    <scope>NUCLEOTIDE SEQUENCE</scope>
</reference>
<feature type="transmembrane region" description="Helical" evidence="2">
    <location>
        <begin position="327"/>
        <end position="347"/>
    </location>
</feature>
<keyword evidence="2" id="KW-0472">Membrane</keyword>
<keyword evidence="2" id="KW-0812">Transmembrane</keyword>
<gene>
    <name evidence="3" type="ORF">ACAOBT_LOCUS32681</name>
</gene>
<evidence type="ECO:0000313" key="4">
    <source>
        <dbReference type="Proteomes" id="UP001152888"/>
    </source>
</evidence>
<feature type="region of interest" description="Disordered" evidence="1">
    <location>
        <begin position="117"/>
        <end position="243"/>
    </location>
</feature>
<feature type="compositionally biased region" description="Basic and acidic residues" evidence="1">
    <location>
        <begin position="164"/>
        <end position="186"/>
    </location>
</feature>
<dbReference type="Proteomes" id="UP001152888">
    <property type="component" value="Unassembled WGS sequence"/>
</dbReference>
<dbReference type="AlphaFoldDB" id="A0A9P0MGA1"/>
<keyword evidence="4" id="KW-1185">Reference proteome</keyword>
<feature type="compositionally biased region" description="Basic and acidic residues" evidence="1">
    <location>
        <begin position="223"/>
        <end position="243"/>
    </location>
</feature>
<protein>
    <submittedName>
        <fullName evidence="3">Uncharacterized protein</fullName>
    </submittedName>
</protein>
<comment type="caution">
    <text evidence="3">The sequence shown here is derived from an EMBL/GenBank/DDBJ whole genome shotgun (WGS) entry which is preliminary data.</text>
</comment>
<name>A0A9P0MGA1_ACAOB</name>
<sequence length="359" mass="40811">MTGQESINTEDYLTIATYLTEIYDTFRGEIPHVKHPKLPLKSRIPKLLPASSKLKHCHTKTSHVCNKCSQKNPVLSQCSKDVLSNSKIIVKKHSCINKRTDSDIPLKTKKIISSVTKDAKGSKSIVGTGHCKPVSSRSSQSSGRKTKCVKVVYRNTSPRKKLLKRESETKSLKVQKIKAEKSRDGCSDISVKKKRKHSNNDIPAKTKASVKQHQSNSKTTSKSQEELVTKRSQTEERDSLYRDPRKETVKQFMARIMLKRKNSILRKICNLSVIQEKQSEPEKPQKNDDAVTEKAEEVEVTVEDPVIMVTQVLEDSLFTIRFSNFSILYFSLLLKAIVLTNASIIHTKIRQNYQKYRIA</sequence>
<evidence type="ECO:0000256" key="2">
    <source>
        <dbReference type="SAM" id="Phobius"/>
    </source>
</evidence>
<feature type="region of interest" description="Disordered" evidence="1">
    <location>
        <begin position="276"/>
        <end position="295"/>
    </location>
</feature>
<feature type="compositionally biased region" description="Basic and acidic residues" evidence="1">
    <location>
        <begin position="277"/>
        <end position="295"/>
    </location>
</feature>
<proteinExistence type="predicted"/>
<dbReference type="EMBL" id="CAKOFQ010008151">
    <property type="protein sequence ID" value="CAH2012193.1"/>
    <property type="molecule type" value="Genomic_DNA"/>
</dbReference>
<evidence type="ECO:0000313" key="3">
    <source>
        <dbReference type="EMBL" id="CAH2012193.1"/>
    </source>
</evidence>
<accession>A0A9P0MGA1</accession>
<evidence type="ECO:0000256" key="1">
    <source>
        <dbReference type="SAM" id="MobiDB-lite"/>
    </source>
</evidence>
<organism evidence="3 4">
    <name type="scientific">Acanthoscelides obtectus</name>
    <name type="common">Bean weevil</name>
    <name type="synonym">Bruchus obtectus</name>
    <dbReference type="NCBI Taxonomy" id="200917"/>
    <lineage>
        <taxon>Eukaryota</taxon>
        <taxon>Metazoa</taxon>
        <taxon>Ecdysozoa</taxon>
        <taxon>Arthropoda</taxon>
        <taxon>Hexapoda</taxon>
        <taxon>Insecta</taxon>
        <taxon>Pterygota</taxon>
        <taxon>Neoptera</taxon>
        <taxon>Endopterygota</taxon>
        <taxon>Coleoptera</taxon>
        <taxon>Polyphaga</taxon>
        <taxon>Cucujiformia</taxon>
        <taxon>Chrysomeloidea</taxon>
        <taxon>Chrysomelidae</taxon>
        <taxon>Bruchinae</taxon>
        <taxon>Bruchini</taxon>
        <taxon>Acanthoscelides</taxon>
    </lineage>
</organism>
<keyword evidence="2" id="KW-1133">Transmembrane helix</keyword>
<dbReference type="OrthoDB" id="20799at2759"/>
<feature type="compositionally biased region" description="Polar residues" evidence="1">
    <location>
        <begin position="209"/>
        <end position="222"/>
    </location>
</feature>